<dbReference type="Gene3D" id="1.25.10.10">
    <property type="entry name" value="Leucine-rich Repeat Variant"/>
    <property type="match status" value="1"/>
</dbReference>
<feature type="domain" description="Exportin-5 C-terminal" evidence="3">
    <location>
        <begin position="413"/>
        <end position="1327"/>
    </location>
</feature>
<dbReference type="GO" id="GO:0005634">
    <property type="term" value="C:nucleus"/>
    <property type="evidence" value="ECO:0007669"/>
    <property type="project" value="TreeGrafter"/>
</dbReference>
<dbReference type="InterPro" id="IPR016024">
    <property type="entry name" value="ARM-type_fold"/>
</dbReference>
<dbReference type="InterPro" id="IPR045065">
    <property type="entry name" value="XPO1/5"/>
</dbReference>
<evidence type="ECO:0008006" key="5">
    <source>
        <dbReference type="Google" id="ProtNLM"/>
    </source>
</evidence>
<dbReference type="GO" id="GO:0005737">
    <property type="term" value="C:cytoplasm"/>
    <property type="evidence" value="ECO:0007669"/>
    <property type="project" value="TreeGrafter"/>
</dbReference>
<evidence type="ECO:0000259" key="2">
    <source>
        <dbReference type="Pfam" id="PF08389"/>
    </source>
</evidence>
<dbReference type="GO" id="GO:0006611">
    <property type="term" value="P:protein export from nucleus"/>
    <property type="evidence" value="ECO:0007669"/>
    <property type="project" value="InterPro"/>
</dbReference>
<feature type="region of interest" description="Disordered" evidence="1">
    <location>
        <begin position="1185"/>
        <end position="1216"/>
    </location>
</feature>
<dbReference type="GO" id="GO:0006405">
    <property type="term" value="P:RNA export from nucleus"/>
    <property type="evidence" value="ECO:0007669"/>
    <property type="project" value="TreeGrafter"/>
</dbReference>
<dbReference type="PANTHER" id="PTHR11223">
    <property type="entry name" value="EXPORTIN 1/5"/>
    <property type="match status" value="1"/>
</dbReference>
<dbReference type="GO" id="GO:0005049">
    <property type="term" value="F:nuclear export signal receptor activity"/>
    <property type="evidence" value="ECO:0007669"/>
    <property type="project" value="InterPro"/>
</dbReference>
<evidence type="ECO:0000259" key="3">
    <source>
        <dbReference type="Pfam" id="PF19273"/>
    </source>
</evidence>
<feature type="region of interest" description="Disordered" evidence="1">
    <location>
        <begin position="862"/>
        <end position="887"/>
    </location>
</feature>
<dbReference type="SUPFAM" id="SSF48371">
    <property type="entry name" value="ARM repeat"/>
    <property type="match status" value="1"/>
</dbReference>
<dbReference type="Pfam" id="PF08389">
    <property type="entry name" value="Xpo1"/>
    <property type="match status" value="1"/>
</dbReference>
<dbReference type="Pfam" id="PF19273">
    <property type="entry name" value="Exportin-5"/>
    <property type="match status" value="1"/>
</dbReference>
<name>A0A7S4QLF5_9STRA</name>
<accession>A0A7S4QLF5</accession>
<sequence length="1497" mass="166437">MDENQKQSLLRAIAISSGISLTPGHAQQYQELSASFSALESFKSHPSSIAACISLISSEVHLYDNQNAGGLNCNGINRYVDVTVSTKLYGLSVLQAFLKKGYASLNESDRLSLRNSVLTAARQLVIYSSNRNENDSSDSASQSNLRILSMKLAAFLSDVAIRDFPQRWTNFGNEIFSAVSNGGLWSDDPVSDDTGVRIGLECLKIITEDCTDSDFNARISTTRRNDVLIGLNEISPQILPLLFALLSSQYGIVANANNTLQEMQAYLTNNNRSTDQMTSQEQVLYDAQCTTRDKAAGLCAAILTTCEKFCQSLPLEWMLGTFSSNPDSTNPSPDVENKTDFVSAMLHLLREPSHDINILSISCLRHLACRKLDEHQWIKLLQSLPQAVAEAETAQCQLFPNNLTEQQRRVLQFQYHRKLSKMMAMLVGSHIGFISADKEIVKNQGGTKHQILSSYLSLLSNILSHPSGRICHEQINTWIALLRDPTMSKLLSPYLQTLLNAYMSHLVRLPWNDVEDGTHELTSLIQTSWEEKEEYDSWLMDLRSKCSQLFKYIAQINPKLAAATLHTKLEYLLTHHGNGQPRNLTNGEQLQQWSFACVQFEGFHQPLDNLLQGMPSWSLAEKEDCANSDPGRLEIRASVRSSLNQVANMIISWNPTDVWLKFRRTTLVNALKYYWQYDPTTLLTGVDAMLTYLATSDDHMATRPHSNGKKHSDEIVSLRKRTGACLVSISKKVPHHLVPWLAQLSERVKNLLSSNDLLPMNEMHLYEFLSCVATAVEDPLARSNFVSDVLSNAINVLDSIEVKNAVNSVEGLMATLGISAATNDPSSVTNPLVVKQTTELYVKMFSAFNQLLSVGKRCHEAAKKRPGGGLPPTTATPPTLSTQSNFPDEGPISLSDLAINDPFVPLWPRILPTLLCALDAVLQLWHPNYQAVLLRHNIQRYALAISDEEAYLATKQDSTAGGVYGEGGTAGSIVSGWDRRDVNLAPKWSGWLNELRHTCFQLLGLAAGQRVLFAPELAGIFPRFVSVIVDERHLKSMENRHLTQYLKQFLEILLLSCPATLYQSHLSPILGPLFEHLQYRLQCNWAPIIEPNTLRSSSETTKALTTPACENAAALASNTGEEWFLTYYARCGLFVGDLDAVTGEEVVEKARVELSRALSDCLQAALALKGEWGLVLANQAKEEQAVKKNDPSKLKSGPRTRFNDQEGRRVNADGTPRSENDIAIEARKTLRINSMCRFLLLENEKIAGFLVLTVIQCLGYPDVYTCRRCARICHRILETVSWNEQYTDLLGNKMFSIVVKAIVTEPKWMVGLEWDMINVLRDVYCRLVLGQTLLPGGQGPGLQQPRDPTNPALFEQSKSVDKPLQGGGVLCRSSDMPRVILSRLPSISVENIQTLDKGLTEKRAAKDQKDLLRELLLAAAEALKETEGGFSGNDSTFGSLFERAGTAESLLNQKAQRSAIVPDIPEKLVTYSMMQKHKEQENTDEQAAALGDIFKLS</sequence>
<feature type="compositionally biased region" description="Basic and acidic residues" evidence="1">
    <location>
        <begin position="1201"/>
        <end position="1216"/>
    </location>
</feature>
<dbReference type="GO" id="GO:0003723">
    <property type="term" value="F:RNA binding"/>
    <property type="evidence" value="ECO:0007669"/>
    <property type="project" value="TreeGrafter"/>
</dbReference>
<dbReference type="InterPro" id="IPR045478">
    <property type="entry name" value="Exportin-5_C"/>
</dbReference>
<gene>
    <name evidence="4" type="ORF">DBRI00130_LOCUS3627</name>
</gene>
<feature type="compositionally biased region" description="Low complexity" evidence="1">
    <location>
        <begin position="871"/>
        <end position="882"/>
    </location>
</feature>
<feature type="domain" description="Exportin-1/Importin-beta-like" evidence="2">
    <location>
        <begin position="147"/>
        <end position="268"/>
    </location>
</feature>
<reference evidence="4" key="1">
    <citation type="submission" date="2021-01" db="EMBL/GenBank/DDBJ databases">
        <authorList>
            <person name="Corre E."/>
            <person name="Pelletier E."/>
            <person name="Niang G."/>
            <person name="Scheremetjew M."/>
            <person name="Finn R."/>
            <person name="Kale V."/>
            <person name="Holt S."/>
            <person name="Cochrane G."/>
            <person name="Meng A."/>
            <person name="Brown T."/>
            <person name="Cohen L."/>
        </authorList>
    </citation>
    <scope>NUCLEOTIDE SEQUENCE</scope>
    <source>
        <strain evidence="4">GSO104</strain>
    </source>
</reference>
<dbReference type="InterPro" id="IPR011989">
    <property type="entry name" value="ARM-like"/>
</dbReference>
<dbReference type="PANTHER" id="PTHR11223:SF3">
    <property type="entry name" value="EXPORTIN-5"/>
    <property type="match status" value="1"/>
</dbReference>
<organism evidence="4">
    <name type="scientific">Ditylum brightwellii</name>
    <dbReference type="NCBI Taxonomy" id="49249"/>
    <lineage>
        <taxon>Eukaryota</taxon>
        <taxon>Sar</taxon>
        <taxon>Stramenopiles</taxon>
        <taxon>Ochrophyta</taxon>
        <taxon>Bacillariophyta</taxon>
        <taxon>Mediophyceae</taxon>
        <taxon>Lithodesmiophycidae</taxon>
        <taxon>Lithodesmiales</taxon>
        <taxon>Lithodesmiaceae</taxon>
        <taxon>Ditylum</taxon>
    </lineage>
</organism>
<dbReference type="EMBL" id="HBNS01004482">
    <property type="protein sequence ID" value="CAE4585301.1"/>
    <property type="molecule type" value="Transcribed_RNA"/>
</dbReference>
<dbReference type="InterPro" id="IPR013598">
    <property type="entry name" value="Exportin-1/Importin-b-like"/>
</dbReference>
<protein>
    <recommendedName>
        <fullName evidence="5">Importin N-terminal domain-containing protein</fullName>
    </recommendedName>
</protein>
<evidence type="ECO:0000256" key="1">
    <source>
        <dbReference type="SAM" id="MobiDB-lite"/>
    </source>
</evidence>
<evidence type="ECO:0000313" key="4">
    <source>
        <dbReference type="EMBL" id="CAE4585301.1"/>
    </source>
</evidence>
<dbReference type="GO" id="GO:0042565">
    <property type="term" value="C:RNA nuclear export complex"/>
    <property type="evidence" value="ECO:0007669"/>
    <property type="project" value="TreeGrafter"/>
</dbReference>
<proteinExistence type="predicted"/>